<dbReference type="Proteomes" id="UP001163828">
    <property type="component" value="Unassembled WGS sequence"/>
</dbReference>
<evidence type="ECO:0000256" key="1">
    <source>
        <dbReference type="SAM" id="MobiDB-lite"/>
    </source>
</evidence>
<evidence type="ECO:0000313" key="3">
    <source>
        <dbReference type="EMBL" id="KAJ3991197.1"/>
    </source>
</evidence>
<feature type="domain" description="DUF4100" evidence="2">
    <location>
        <begin position="312"/>
        <end position="560"/>
    </location>
</feature>
<dbReference type="Gene3D" id="2.40.70.10">
    <property type="entry name" value="Acid Proteases"/>
    <property type="match status" value="1"/>
</dbReference>
<sequence length="797" mass="89362">MPIPRTPSAPLFNGKYLNDFLEQIVLHANQAGETDKDQMVKYILSYSSDLVKDTIRFMDEFDPTNTSITWDNAKDALRSLYGSYDKPTDYTQEELKEFCRDQSAKSPFSKNSEIESYYREFIAIASSLKKKGTITEKEANSYFVLGLPHTMKEWFLAALPSQNRTRDNPPTTTESLKILRMRHDKKSLLNVLGTNPLDEAAGHTTSGVGRPRATYPPGLVTTSNLNELTKQMESLALAINTMKESQINNFNELRSTQPPQSVNQQGNPRPYCFMCGMPCGQEGVHPTGPRFCPETNKLIADHLMTFDAQRSRYTLPDGADLPRVPRGWTGGVSSYLRHIRSNLASVMNGRDQPPHLSHSTNSVELMFDNSEVLHGNNFALDSLPYDVYPTTRSGKDTSHRLDPRTQANRPDRVQQARAPREQQPQTITPSEQFTVPQQPPNQQVRFAPRSPVPPPMPSRTNIPPPPNPINREEGWKGSRPGNQRGGPSNKDTEMRDAGAPKLNNPQYHFTSKVQDFANAENMLSHIGGIKVEVPLFQLLGLSPQLSKLMTENTRTKREYGVPGKDGISKSTEYCIPSEAITSIGATFGPESMERHAYVEPDEYLNDFIFRCSNAAAQIPTNRFFAMTVGDVKVIINGVEFTAMIDTGSELNVAGDHLPEVAGLPMDFDGMRWSLKGIHGDYERLRGCAINTPIRIGGHNFDHHIFISQNPIGKHDIILGQPFLQEFSARIDYERGNHCKLYLWEDGNRQRHPSVMISITDPNNPRNATAIRGKGSPISASIHEVNDEEWEDEADFHQ</sequence>
<proteinExistence type="predicted"/>
<accession>A0ABQ8PXQ2</accession>
<feature type="compositionally biased region" description="Pro residues" evidence="1">
    <location>
        <begin position="450"/>
        <end position="468"/>
    </location>
</feature>
<dbReference type="SUPFAM" id="SSF50630">
    <property type="entry name" value="Acid proteases"/>
    <property type="match status" value="1"/>
</dbReference>
<dbReference type="CDD" id="cd00303">
    <property type="entry name" value="retropepsin_like"/>
    <property type="match status" value="1"/>
</dbReference>
<name>A0ABQ8PXQ2_9AGAR</name>
<evidence type="ECO:0000259" key="2">
    <source>
        <dbReference type="Pfam" id="PF13352"/>
    </source>
</evidence>
<protein>
    <recommendedName>
        <fullName evidence="2">DUF4100 domain-containing protein</fullName>
    </recommendedName>
</protein>
<organism evidence="3 4">
    <name type="scientific">Lentinula boryana</name>
    <dbReference type="NCBI Taxonomy" id="40481"/>
    <lineage>
        <taxon>Eukaryota</taxon>
        <taxon>Fungi</taxon>
        <taxon>Dikarya</taxon>
        <taxon>Basidiomycota</taxon>
        <taxon>Agaricomycotina</taxon>
        <taxon>Agaricomycetes</taxon>
        <taxon>Agaricomycetidae</taxon>
        <taxon>Agaricales</taxon>
        <taxon>Marasmiineae</taxon>
        <taxon>Omphalotaceae</taxon>
        <taxon>Lentinula</taxon>
    </lineage>
</organism>
<reference evidence="3" key="1">
    <citation type="submission" date="2022-08" db="EMBL/GenBank/DDBJ databases">
        <authorList>
            <consortium name="DOE Joint Genome Institute"/>
            <person name="Min B."/>
            <person name="Riley R."/>
            <person name="Sierra-Patev S."/>
            <person name="Naranjo-Ortiz M."/>
            <person name="Looney B."/>
            <person name="Konkel Z."/>
            <person name="Slot J.C."/>
            <person name="Sakamoto Y."/>
            <person name="Steenwyk J.L."/>
            <person name="Rokas A."/>
            <person name="Carro J."/>
            <person name="Camarero S."/>
            <person name="Ferreira P."/>
            <person name="Molpeceres G."/>
            <person name="Ruiz-Duenas F.J."/>
            <person name="Serrano A."/>
            <person name="Henrissat B."/>
            <person name="Drula E."/>
            <person name="Hughes K.W."/>
            <person name="Mata J.L."/>
            <person name="Ishikawa N.K."/>
            <person name="Vargas-Isla R."/>
            <person name="Ushijima S."/>
            <person name="Smith C.A."/>
            <person name="Ahrendt S."/>
            <person name="Andreopoulos W."/>
            <person name="He G."/>
            <person name="Labutti K."/>
            <person name="Lipzen A."/>
            <person name="Ng V."/>
            <person name="Sandor L."/>
            <person name="Barry K."/>
            <person name="Martinez A.T."/>
            <person name="Xiao Y."/>
            <person name="Gibbons J.G."/>
            <person name="Terashima K."/>
            <person name="Hibbett D.S."/>
            <person name="Grigoriev I.V."/>
        </authorList>
    </citation>
    <scope>NUCLEOTIDE SEQUENCE</scope>
    <source>
        <strain evidence="3">TFB10827</strain>
    </source>
</reference>
<feature type="compositionally biased region" description="Polar residues" evidence="1">
    <location>
        <begin position="426"/>
        <end position="444"/>
    </location>
</feature>
<keyword evidence="4" id="KW-1185">Reference proteome</keyword>
<comment type="caution">
    <text evidence="3">The sequence shown here is derived from an EMBL/GenBank/DDBJ whole genome shotgun (WGS) entry which is preliminary data.</text>
</comment>
<dbReference type="Pfam" id="PF13352">
    <property type="entry name" value="DUF4100"/>
    <property type="match status" value="1"/>
</dbReference>
<feature type="region of interest" description="Disordered" evidence="1">
    <location>
        <begin position="381"/>
        <end position="505"/>
    </location>
</feature>
<gene>
    <name evidence="3" type="ORF">F5050DRAFT_1581825</name>
</gene>
<feature type="compositionally biased region" description="Basic and acidic residues" evidence="1">
    <location>
        <begin position="393"/>
        <end position="420"/>
    </location>
</feature>
<dbReference type="InterPro" id="IPR021109">
    <property type="entry name" value="Peptidase_aspartic_dom_sf"/>
</dbReference>
<dbReference type="EMBL" id="MU791118">
    <property type="protein sequence ID" value="KAJ3991197.1"/>
    <property type="molecule type" value="Genomic_DNA"/>
</dbReference>
<dbReference type="Pfam" id="PF13650">
    <property type="entry name" value="Asp_protease_2"/>
    <property type="match status" value="1"/>
</dbReference>
<dbReference type="InterPro" id="IPR025165">
    <property type="entry name" value="DUF4100"/>
</dbReference>
<evidence type="ECO:0000313" key="4">
    <source>
        <dbReference type="Proteomes" id="UP001163828"/>
    </source>
</evidence>